<dbReference type="Pfam" id="PF02926">
    <property type="entry name" value="THUMP"/>
    <property type="match status" value="1"/>
</dbReference>
<dbReference type="PANTHER" id="PTHR13452">
    <property type="entry name" value="THUMP DOMAIN CONTAINING PROTEIN 1-RELATED"/>
    <property type="match status" value="1"/>
</dbReference>
<dbReference type="GeneID" id="62198762"/>
<reference evidence="4" key="1">
    <citation type="submission" date="2020-01" db="EMBL/GenBank/DDBJ databases">
        <authorList>
            <person name="Feng Z.H.Z."/>
        </authorList>
    </citation>
    <scope>NUCLEOTIDE SEQUENCE</scope>
    <source>
        <strain evidence="4">CBS107.38</strain>
    </source>
</reference>
<dbReference type="RefSeq" id="XP_038791440.1">
    <property type="nucleotide sequence ID" value="XM_038925584.1"/>
</dbReference>
<name>A0A8H7EIP1_9PLEO</name>
<dbReference type="PANTHER" id="PTHR13452:SF10">
    <property type="entry name" value="THUMP DOMAIN-CONTAINING PROTEIN 1"/>
    <property type="match status" value="1"/>
</dbReference>
<feature type="region of interest" description="Disordered" evidence="2">
    <location>
        <begin position="1"/>
        <end position="45"/>
    </location>
</feature>
<sequence>MSGADNNPRKRKAEPRERQDGDEKRAKGKRNWDMPRRGGIQSRAIKPGDAGIWATCAMKKEAKSVSDLRDLFQEYATTLYGTAESNGTAAQDSSDSEGGDIEAEINKELADIRKPTTKPLFTSLKLDTQCLMFFRTRSPIEPVTFVHKICQDIANGAQPKNLRYVKRLTPITATDKATPQGLEAVAKEVLAPHFHGAGQVGKKMMQPRRAKIFANARWPKFAIRPSIRNNKEFLRDGVINTIAAAVGPGHKVDLKNYDLLILVEIYKNILGMSVVGPDFEKLKRFNIEELRQPLSSVKPETDDQLGKINKNNSA</sequence>
<dbReference type="PROSITE" id="PS51165">
    <property type="entry name" value="THUMP"/>
    <property type="match status" value="1"/>
</dbReference>
<dbReference type="GO" id="GO:0003723">
    <property type="term" value="F:RNA binding"/>
    <property type="evidence" value="ECO:0007669"/>
    <property type="project" value="UniProtKB-UniRule"/>
</dbReference>
<reference evidence="4" key="2">
    <citation type="submission" date="2020-08" db="EMBL/GenBank/DDBJ databases">
        <title>Draft Genome Sequence of Cumin Blight Pathogen Alternaria burnsii.</title>
        <authorList>
            <person name="Feng Z."/>
        </authorList>
    </citation>
    <scope>NUCLEOTIDE SEQUENCE</scope>
    <source>
        <strain evidence="4">CBS107.38</strain>
    </source>
</reference>
<dbReference type="EMBL" id="JAAABM010000001">
    <property type="protein sequence ID" value="KAF7681561.1"/>
    <property type="molecule type" value="Genomic_DNA"/>
</dbReference>
<dbReference type="GO" id="GO:0006400">
    <property type="term" value="P:tRNA modification"/>
    <property type="evidence" value="ECO:0007669"/>
    <property type="project" value="InterPro"/>
</dbReference>
<feature type="compositionally biased region" description="Basic and acidic residues" evidence="2">
    <location>
        <begin position="14"/>
        <end position="36"/>
    </location>
</feature>
<evidence type="ECO:0000256" key="2">
    <source>
        <dbReference type="SAM" id="MobiDB-lite"/>
    </source>
</evidence>
<dbReference type="SUPFAM" id="SSF143437">
    <property type="entry name" value="THUMP domain-like"/>
    <property type="match status" value="1"/>
</dbReference>
<dbReference type="InterPro" id="IPR040183">
    <property type="entry name" value="THUMPD1-like"/>
</dbReference>
<feature type="domain" description="THUMP" evidence="3">
    <location>
        <begin position="153"/>
        <end position="276"/>
    </location>
</feature>
<gene>
    <name evidence="4" type="ORF">GT037_000537</name>
</gene>
<comment type="caution">
    <text evidence="4">The sequence shown here is derived from an EMBL/GenBank/DDBJ whole genome shotgun (WGS) entry which is preliminary data.</text>
</comment>
<evidence type="ECO:0000259" key="3">
    <source>
        <dbReference type="PROSITE" id="PS51165"/>
    </source>
</evidence>
<keyword evidence="1" id="KW-0694">RNA-binding</keyword>
<accession>A0A8H7EIP1</accession>
<dbReference type="CDD" id="cd11717">
    <property type="entry name" value="THUMP_THUMPD1_like"/>
    <property type="match status" value="1"/>
</dbReference>
<organism evidence="4 5">
    <name type="scientific">Alternaria burnsii</name>
    <dbReference type="NCBI Taxonomy" id="1187904"/>
    <lineage>
        <taxon>Eukaryota</taxon>
        <taxon>Fungi</taxon>
        <taxon>Dikarya</taxon>
        <taxon>Ascomycota</taxon>
        <taxon>Pezizomycotina</taxon>
        <taxon>Dothideomycetes</taxon>
        <taxon>Pleosporomycetidae</taxon>
        <taxon>Pleosporales</taxon>
        <taxon>Pleosporineae</taxon>
        <taxon>Pleosporaceae</taxon>
        <taxon>Alternaria</taxon>
        <taxon>Alternaria sect. Alternaria</taxon>
    </lineage>
</organism>
<evidence type="ECO:0000313" key="4">
    <source>
        <dbReference type="EMBL" id="KAF7681561.1"/>
    </source>
</evidence>
<dbReference type="Gene3D" id="3.30.2300.10">
    <property type="entry name" value="THUMP superfamily"/>
    <property type="match status" value="1"/>
</dbReference>
<protein>
    <recommendedName>
        <fullName evidence="3">THUMP domain-containing protein</fullName>
    </recommendedName>
</protein>
<dbReference type="Proteomes" id="UP000596902">
    <property type="component" value="Unassembled WGS sequence"/>
</dbReference>
<dbReference type="InterPro" id="IPR004114">
    <property type="entry name" value="THUMP_dom"/>
</dbReference>
<proteinExistence type="predicted"/>
<evidence type="ECO:0000313" key="5">
    <source>
        <dbReference type="Proteomes" id="UP000596902"/>
    </source>
</evidence>
<keyword evidence="5" id="KW-1185">Reference proteome</keyword>
<evidence type="ECO:0000256" key="1">
    <source>
        <dbReference type="PROSITE-ProRule" id="PRU00529"/>
    </source>
</evidence>
<dbReference type="AlphaFoldDB" id="A0A8H7EIP1"/>